<dbReference type="SUPFAM" id="SSF53254">
    <property type="entry name" value="Phosphoglycerate mutase-like"/>
    <property type="match status" value="1"/>
</dbReference>
<feature type="compositionally biased region" description="Polar residues" evidence="1">
    <location>
        <begin position="1"/>
        <end position="15"/>
    </location>
</feature>
<protein>
    <submittedName>
        <fullName evidence="3">Unannotated protein</fullName>
    </submittedName>
</protein>
<dbReference type="InterPro" id="IPR050275">
    <property type="entry name" value="PGM_Phosphatase"/>
</dbReference>
<gene>
    <name evidence="3" type="ORF">UFOPK2656_01863</name>
    <name evidence="4" type="ORF">UFOPK3099_02801</name>
    <name evidence="5" type="ORF">UFOPK3651_02161</name>
    <name evidence="2" type="ORF">UFOPK4189_02287</name>
</gene>
<reference evidence="3" key="1">
    <citation type="submission" date="2020-05" db="EMBL/GenBank/DDBJ databases">
        <authorList>
            <person name="Chiriac C."/>
            <person name="Salcher M."/>
            <person name="Ghai R."/>
            <person name="Kavagutti S V."/>
        </authorList>
    </citation>
    <scope>NUCLEOTIDE SEQUENCE</scope>
</reference>
<evidence type="ECO:0000313" key="4">
    <source>
        <dbReference type="EMBL" id="CAB4835557.1"/>
    </source>
</evidence>
<dbReference type="CDD" id="cd07067">
    <property type="entry name" value="HP_PGM_like"/>
    <property type="match status" value="1"/>
</dbReference>
<dbReference type="EMBL" id="CAEZYF010000011">
    <property type="protein sequence ID" value="CAB4727254.1"/>
    <property type="molecule type" value="Genomic_DNA"/>
</dbReference>
<evidence type="ECO:0000313" key="5">
    <source>
        <dbReference type="EMBL" id="CAB4940914.1"/>
    </source>
</evidence>
<dbReference type="EMBL" id="CAFBMT010000012">
    <property type="protein sequence ID" value="CAB4940914.1"/>
    <property type="molecule type" value="Genomic_DNA"/>
</dbReference>
<dbReference type="EMBL" id="CAFAAV010000317">
    <property type="protein sequence ID" value="CAB4835557.1"/>
    <property type="molecule type" value="Genomic_DNA"/>
</dbReference>
<organism evidence="3">
    <name type="scientific">freshwater metagenome</name>
    <dbReference type="NCBI Taxonomy" id="449393"/>
    <lineage>
        <taxon>unclassified sequences</taxon>
        <taxon>metagenomes</taxon>
        <taxon>ecological metagenomes</taxon>
    </lineage>
</organism>
<dbReference type="SMART" id="SM00855">
    <property type="entry name" value="PGAM"/>
    <property type="match status" value="1"/>
</dbReference>
<feature type="region of interest" description="Disordered" evidence="1">
    <location>
        <begin position="1"/>
        <end position="22"/>
    </location>
</feature>
<accession>A0A6J6RXH0</accession>
<name>A0A6J6RXH0_9ZZZZ</name>
<dbReference type="GO" id="GO:0005737">
    <property type="term" value="C:cytoplasm"/>
    <property type="evidence" value="ECO:0007669"/>
    <property type="project" value="TreeGrafter"/>
</dbReference>
<dbReference type="Pfam" id="PF00300">
    <property type="entry name" value="His_Phos_1"/>
    <property type="match status" value="1"/>
</dbReference>
<dbReference type="Gene3D" id="3.40.50.1240">
    <property type="entry name" value="Phosphoglycerate mutase-like"/>
    <property type="match status" value="1"/>
</dbReference>
<dbReference type="EMBL" id="CAESGF010000014">
    <property type="protein sequence ID" value="CAB4364527.1"/>
    <property type="molecule type" value="Genomic_DNA"/>
</dbReference>
<dbReference type="AlphaFoldDB" id="A0A6J6RXH0"/>
<dbReference type="PANTHER" id="PTHR48100:SF1">
    <property type="entry name" value="HISTIDINE PHOSPHATASE FAMILY PROTEIN-RELATED"/>
    <property type="match status" value="1"/>
</dbReference>
<evidence type="ECO:0000256" key="1">
    <source>
        <dbReference type="SAM" id="MobiDB-lite"/>
    </source>
</evidence>
<dbReference type="GO" id="GO:0016791">
    <property type="term" value="F:phosphatase activity"/>
    <property type="evidence" value="ECO:0007669"/>
    <property type="project" value="TreeGrafter"/>
</dbReference>
<proteinExistence type="predicted"/>
<sequence>MSHTNQPEQGTQTVPQPLLRSPEPDECEMLLIRHGRSADVVPGSPESLDPPLHAVGVEQAALLADRLRTKTIHAVYSSQLSRAIQTAAPLAAERGLDVAVFRDLEEIRLGDWGHGEFRRRASIKDPEWVAWNRTGRWDGIPGCEGDDAFRSRVAGVIDAVATQHTGQTIAVVSHGGTINAYLAHLLGIHRSMVFTIENTSITTVRVGPHGPTVLATNDCQHLYDAVLGLD</sequence>
<evidence type="ECO:0000313" key="2">
    <source>
        <dbReference type="EMBL" id="CAB4364527.1"/>
    </source>
</evidence>
<dbReference type="InterPro" id="IPR013078">
    <property type="entry name" value="His_Pase_superF_clade-1"/>
</dbReference>
<dbReference type="InterPro" id="IPR029033">
    <property type="entry name" value="His_PPase_superfam"/>
</dbReference>
<evidence type="ECO:0000313" key="3">
    <source>
        <dbReference type="EMBL" id="CAB4727254.1"/>
    </source>
</evidence>
<dbReference type="PANTHER" id="PTHR48100">
    <property type="entry name" value="BROAD-SPECIFICITY PHOSPHATASE YOR283W-RELATED"/>
    <property type="match status" value="1"/>
</dbReference>